<organism evidence="1 2">
    <name type="scientific">Sebaldella termitidis (strain ATCC 33386 / NCTC 11300)</name>
    <dbReference type="NCBI Taxonomy" id="526218"/>
    <lineage>
        <taxon>Bacteria</taxon>
        <taxon>Fusobacteriati</taxon>
        <taxon>Fusobacteriota</taxon>
        <taxon>Fusobacteriia</taxon>
        <taxon>Fusobacteriales</taxon>
        <taxon>Leptotrichiaceae</taxon>
        <taxon>Sebaldella</taxon>
    </lineage>
</organism>
<reference evidence="2" key="1">
    <citation type="submission" date="2009-09" db="EMBL/GenBank/DDBJ databases">
        <title>The complete chromosome of Sebaldella termitidis ATCC 33386.</title>
        <authorList>
            <consortium name="US DOE Joint Genome Institute (JGI-PGF)"/>
            <person name="Lucas S."/>
            <person name="Copeland A."/>
            <person name="Lapidus A."/>
            <person name="Glavina del Rio T."/>
            <person name="Dalin E."/>
            <person name="Tice H."/>
            <person name="Bruce D."/>
            <person name="Goodwin L."/>
            <person name="Pitluck S."/>
            <person name="Kyrpides N."/>
            <person name="Mavromatis K."/>
            <person name="Ivanova N."/>
            <person name="Mikhailova N."/>
            <person name="Sims D."/>
            <person name="Meincke L."/>
            <person name="Brettin T."/>
            <person name="Detter J.C."/>
            <person name="Han C."/>
            <person name="Larimer F."/>
            <person name="Land M."/>
            <person name="Hauser L."/>
            <person name="Markowitz V."/>
            <person name="Cheng J.F."/>
            <person name="Hugenholtz P."/>
            <person name="Woyke T."/>
            <person name="Wu D."/>
            <person name="Eisen J.A."/>
        </authorList>
    </citation>
    <scope>NUCLEOTIDE SEQUENCE [LARGE SCALE GENOMIC DNA]</scope>
    <source>
        <strain evidence="2">ATCC 33386 / NCTC 11300</strain>
    </source>
</reference>
<accession>D1AP66</accession>
<dbReference type="Proteomes" id="UP000000845">
    <property type="component" value="Chromosome"/>
</dbReference>
<keyword evidence="2" id="KW-1185">Reference proteome</keyword>
<reference evidence="1 2" key="2">
    <citation type="journal article" date="2010" name="Stand. Genomic Sci.">
        <title>Complete genome sequence of Sebaldella termitidis type strain (NCTC 11300).</title>
        <authorList>
            <person name="Harmon-Smith M."/>
            <person name="Celia L."/>
            <person name="Chertkov O."/>
            <person name="Lapidus A."/>
            <person name="Copeland A."/>
            <person name="Glavina Del Rio T."/>
            <person name="Nolan M."/>
            <person name="Lucas S."/>
            <person name="Tice H."/>
            <person name="Cheng J.F."/>
            <person name="Han C."/>
            <person name="Detter J.C."/>
            <person name="Bruce D."/>
            <person name="Goodwin L."/>
            <person name="Pitluck S."/>
            <person name="Pati A."/>
            <person name="Liolios K."/>
            <person name="Ivanova N."/>
            <person name="Mavromatis K."/>
            <person name="Mikhailova N."/>
            <person name="Chen A."/>
            <person name="Palaniappan K."/>
            <person name="Land M."/>
            <person name="Hauser L."/>
            <person name="Chang Y.J."/>
            <person name="Jeffries C.D."/>
            <person name="Brettin T."/>
            <person name="Goker M."/>
            <person name="Beck B."/>
            <person name="Bristow J."/>
            <person name="Eisen J.A."/>
            <person name="Markowitz V."/>
            <person name="Hugenholtz P."/>
            <person name="Kyrpides N.C."/>
            <person name="Klenk H.P."/>
            <person name="Chen F."/>
        </authorList>
    </citation>
    <scope>NUCLEOTIDE SEQUENCE [LARGE SCALE GENOMIC DNA]</scope>
    <source>
        <strain evidence="2">ATCC 33386 / NCTC 11300</strain>
    </source>
</reference>
<name>D1AP66_SEBTE</name>
<dbReference type="KEGG" id="str:Sterm_3058"/>
<evidence type="ECO:0000313" key="1">
    <source>
        <dbReference type="EMBL" id="ACZ09900.1"/>
    </source>
</evidence>
<dbReference type="STRING" id="526218.Sterm_3058"/>
<protein>
    <submittedName>
        <fullName evidence="1">Uncharacterized protein</fullName>
    </submittedName>
</protein>
<dbReference type="EMBL" id="CP001739">
    <property type="protein sequence ID" value="ACZ09900.1"/>
    <property type="molecule type" value="Genomic_DNA"/>
</dbReference>
<gene>
    <name evidence="1" type="ordered locus">Sterm_3058</name>
</gene>
<sequence length="305" mass="35284">MKKFLFLMIFVISGLIFADTGISAKKDTGDTILELIKEVEEEPASEKNLPKYERIIKFAEESEEVQIFLIDELYKFPDAKVSQTNRRIIQGSYVSGALKKQLENKQKIITISDGIKNELKVYKILRETKYVKVEYLEQLLDIERQGGIGQLYYNYDVMGMEMYQSATGMQEDADTLINALKFPFFLEVSGEKVLITDINFNVLADLTTIIGFYAVSDDYDKSQAVLDKKSKEIAEKLLKNDTLKKIYEKNNYSGIMIEYTTPKVKQSKNEIYKIMTEKNQYVDMKDEAKQFLLEKEAAKEQENEK</sequence>
<evidence type="ECO:0000313" key="2">
    <source>
        <dbReference type="Proteomes" id="UP000000845"/>
    </source>
</evidence>
<dbReference type="HOGENOM" id="CLU_911820_0_0_0"/>
<proteinExistence type="predicted"/>
<dbReference type="RefSeq" id="WP_012862482.1">
    <property type="nucleotide sequence ID" value="NC_013517.1"/>
</dbReference>
<dbReference type="AlphaFoldDB" id="D1AP66"/>